<feature type="compositionally biased region" description="Polar residues" evidence="2">
    <location>
        <begin position="21"/>
        <end position="30"/>
    </location>
</feature>
<accession>A0A8D8QWP7</accession>
<protein>
    <submittedName>
        <fullName evidence="3">Uncharacterized protein</fullName>
    </submittedName>
</protein>
<dbReference type="AlphaFoldDB" id="A0A8D8QWP7"/>
<dbReference type="SUPFAM" id="SSF52266">
    <property type="entry name" value="SGNH hydrolase"/>
    <property type="match status" value="1"/>
</dbReference>
<evidence type="ECO:0000256" key="1">
    <source>
        <dbReference type="SAM" id="Coils"/>
    </source>
</evidence>
<reference evidence="3" key="1">
    <citation type="submission" date="2021-05" db="EMBL/GenBank/DDBJ databases">
        <authorList>
            <person name="Alioto T."/>
            <person name="Alioto T."/>
            <person name="Gomez Garrido J."/>
        </authorList>
    </citation>
    <scope>NUCLEOTIDE SEQUENCE</scope>
</reference>
<feature type="coiled-coil region" evidence="1">
    <location>
        <begin position="111"/>
        <end position="145"/>
    </location>
</feature>
<evidence type="ECO:0000256" key="2">
    <source>
        <dbReference type="SAM" id="MobiDB-lite"/>
    </source>
</evidence>
<dbReference type="EMBL" id="HBUF01108904">
    <property type="protein sequence ID" value="CAG6639788.1"/>
    <property type="molecule type" value="Transcribed_RNA"/>
</dbReference>
<proteinExistence type="predicted"/>
<name>A0A8D8QWP7_9HEMI</name>
<evidence type="ECO:0000313" key="3">
    <source>
        <dbReference type="EMBL" id="CAG6639789.1"/>
    </source>
</evidence>
<sequence>MKTRSVYQARTRVPSPPRAVSKTTKNQKSAKATEKNAKITSQTNPAKTRPVDKVNLKAKSSLGTRSPLVRPSASTASKRMSQSTTSTAKKSITQSVKDNVTPSIPSNDETVSNLRQLNNTLLEKIKQLENELSMSRSLFEELKTSTQNIPETLSRFVQNSLDILSDSTFAGDAPEIVNQIDAPSFLLDVSDTDVTSQLNPPLSPVPVPVHHTKPQLLIIGDSMGRDFAEILKPLLPDYTVSAQIYPGCTLETILSEATDLTLSLTKRDLVFIIAGVNNIPNLCPTLLDKLLEQYKLIFKETNFIFSNVPNVYHKPHLNGDIFATNLCLLKHSSVFEYHMFNCNLFLARSMYTKHGLHFNMFGKKEFCRNLAESVLHFQASSYAPSVLLNQGIFL</sequence>
<dbReference type="Gene3D" id="3.40.50.1110">
    <property type="entry name" value="SGNH hydrolase"/>
    <property type="match status" value="1"/>
</dbReference>
<organism evidence="3">
    <name type="scientific">Cacopsylla melanoneura</name>
    <dbReference type="NCBI Taxonomy" id="428564"/>
    <lineage>
        <taxon>Eukaryota</taxon>
        <taxon>Metazoa</taxon>
        <taxon>Ecdysozoa</taxon>
        <taxon>Arthropoda</taxon>
        <taxon>Hexapoda</taxon>
        <taxon>Insecta</taxon>
        <taxon>Pterygota</taxon>
        <taxon>Neoptera</taxon>
        <taxon>Paraneoptera</taxon>
        <taxon>Hemiptera</taxon>
        <taxon>Sternorrhyncha</taxon>
        <taxon>Psylloidea</taxon>
        <taxon>Psyllidae</taxon>
        <taxon>Psyllinae</taxon>
        <taxon>Cacopsylla</taxon>
    </lineage>
</organism>
<dbReference type="EMBL" id="HBUF01108905">
    <property type="protein sequence ID" value="CAG6639789.1"/>
    <property type="molecule type" value="Transcribed_RNA"/>
</dbReference>
<feature type="region of interest" description="Disordered" evidence="2">
    <location>
        <begin position="1"/>
        <end position="106"/>
    </location>
</feature>
<dbReference type="InterPro" id="IPR036514">
    <property type="entry name" value="SGNH_hydro_sf"/>
</dbReference>
<keyword evidence="1" id="KW-0175">Coiled coil</keyword>
<feature type="compositionally biased region" description="Polar residues" evidence="2">
    <location>
        <begin position="72"/>
        <end position="106"/>
    </location>
</feature>